<sequence>MQYSIIQKSQLEGANRLDAEYYQPEYLQLINNLEKTKAYKPWSEIDSKFITGPFGSEFNVENYVEDTDYRYVRGKDVKEFFLLDDDNVYIPSGDFERLKKYSLQKGDILISVVGTLGNTSVVDESATPAIFSCKSTVFRTNTIDPFYLIAYLNCKYGKSLLQRSVRGHVQTGLNIDDLKSLLIFVPSQQQQDKIAPLVIEARQSLEDSKLFYSQAENLLLEELGLGDFKPEESLSYVVHFRETQEANRVDAEYFDPKYEKVEKILSKFKQQRLEDLSSLISYGTVPTSPYVKEGGITYVKGEDIQNCFIDYSKLVYLEKESTKKLPQKVYLKANDIVISQMGTVGRAALATKAEEGWLFASFTIRARLTNEAIKILDPLYLTLFINNVSRPYYLLRRIAQASVRQNTDLPTIRDLRVPILPKSTQQKIADLVRKSHEARKKSKALLKEAKRKVEEMIEKGVKNG</sequence>
<dbReference type="Proteomes" id="UP000176751">
    <property type="component" value="Unassembled WGS sequence"/>
</dbReference>
<dbReference type="PANTHER" id="PTHR30408:SF12">
    <property type="entry name" value="TYPE I RESTRICTION ENZYME MJAVIII SPECIFICITY SUBUNIT"/>
    <property type="match status" value="1"/>
</dbReference>
<feature type="domain" description="Type I restriction modification DNA specificity" evidence="4">
    <location>
        <begin position="62"/>
        <end position="195"/>
    </location>
</feature>
<dbReference type="InterPro" id="IPR052021">
    <property type="entry name" value="Type-I_RS_S_subunit"/>
</dbReference>
<name>A0A1F5HEE2_9BACT</name>
<accession>A0A1F5HEE2</accession>
<dbReference type="EMBL" id="MFCA01000013">
    <property type="protein sequence ID" value="OGE02524.1"/>
    <property type="molecule type" value="Genomic_DNA"/>
</dbReference>
<gene>
    <name evidence="5" type="ORF">A2196_01700</name>
</gene>
<dbReference type="AlphaFoldDB" id="A0A1F5HEE2"/>
<dbReference type="InterPro" id="IPR044946">
    <property type="entry name" value="Restrct_endonuc_typeI_TRD_sf"/>
</dbReference>
<dbReference type="InterPro" id="IPR000055">
    <property type="entry name" value="Restrct_endonuc_typeI_TRD"/>
</dbReference>
<keyword evidence="3" id="KW-0238">DNA-binding</keyword>
<dbReference type="Gene3D" id="3.90.220.20">
    <property type="entry name" value="DNA methylase specificity domains"/>
    <property type="match status" value="2"/>
</dbReference>
<evidence type="ECO:0000256" key="3">
    <source>
        <dbReference type="ARBA" id="ARBA00023125"/>
    </source>
</evidence>
<dbReference type="GO" id="GO:0003677">
    <property type="term" value="F:DNA binding"/>
    <property type="evidence" value="ECO:0007669"/>
    <property type="project" value="UniProtKB-KW"/>
</dbReference>
<evidence type="ECO:0000259" key="4">
    <source>
        <dbReference type="Pfam" id="PF01420"/>
    </source>
</evidence>
<dbReference type="PANTHER" id="PTHR30408">
    <property type="entry name" value="TYPE-1 RESTRICTION ENZYME ECOKI SPECIFICITY PROTEIN"/>
    <property type="match status" value="1"/>
</dbReference>
<dbReference type="Pfam" id="PF01420">
    <property type="entry name" value="Methylase_S"/>
    <property type="match status" value="2"/>
</dbReference>
<feature type="domain" description="Type I restriction modification DNA specificity" evidence="4">
    <location>
        <begin position="267"/>
        <end position="432"/>
    </location>
</feature>
<keyword evidence="2" id="KW-0680">Restriction system</keyword>
<dbReference type="GO" id="GO:0009307">
    <property type="term" value="P:DNA restriction-modification system"/>
    <property type="evidence" value="ECO:0007669"/>
    <property type="project" value="UniProtKB-KW"/>
</dbReference>
<organism evidence="5 6">
    <name type="scientific">Candidatus Curtissbacteria bacterium RIFOXYA1_FULL_41_14</name>
    <dbReference type="NCBI Taxonomy" id="1797737"/>
    <lineage>
        <taxon>Bacteria</taxon>
        <taxon>Candidatus Curtissiibacteriota</taxon>
    </lineage>
</organism>
<dbReference type="STRING" id="1797737.A2196_01700"/>
<dbReference type="SUPFAM" id="SSF116734">
    <property type="entry name" value="DNA methylase specificity domain"/>
    <property type="match status" value="2"/>
</dbReference>
<proteinExistence type="inferred from homology"/>
<evidence type="ECO:0000313" key="5">
    <source>
        <dbReference type="EMBL" id="OGE02524.1"/>
    </source>
</evidence>
<reference evidence="5 6" key="1">
    <citation type="journal article" date="2016" name="Nat. Commun.">
        <title>Thousands of microbial genomes shed light on interconnected biogeochemical processes in an aquifer system.</title>
        <authorList>
            <person name="Anantharaman K."/>
            <person name="Brown C.T."/>
            <person name="Hug L.A."/>
            <person name="Sharon I."/>
            <person name="Castelle C.J."/>
            <person name="Probst A.J."/>
            <person name="Thomas B.C."/>
            <person name="Singh A."/>
            <person name="Wilkins M.J."/>
            <person name="Karaoz U."/>
            <person name="Brodie E.L."/>
            <person name="Williams K.H."/>
            <person name="Hubbard S.S."/>
            <person name="Banfield J.F."/>
        </authorList>
    </citation>
    <scope>NUCLEOTIDE SEQUENCE [LARGE SCALE GENOMIC DNA]</scope>
</reference>
<evidence type="ECO:0000256" key="1">
    <source>
        <dbReference type="ARBA" id="ARBA00010923"/>
    </source>
</evidence>
<protein>
    <recommendedName>
        <fullName evidence="4">Type I restriction modification DNA specificity domain-containing protein</fullName>
    </recommendedName>
</protein>
<comment type="caution">
    <text evidence="5">The sequence shown here is derived from an EMBL/GenBank/DDBJ whole genome shotgun (WGS) entry which is preliminary data.</text>
</comment>
<comment type="similarity">
    <text evidence="1">Belongs to the type-I restriction system S methylase family.</text>
</comment>
<evidence type="ECO:0000256" key="2">
    <source>
        <dbReference type="ARBA" id="ARBA00022747"/>
    </source>
</evidence>
<evidence type="ECO:0000313" key="6">
    <source>
        <dbReference type="Proteomes" id="UP000176751"/>
    </source>
</evidence>